<dbReference type="RefSeq" id="XP_022256806.1">
    <property type="nucleotide sequence ID" value="XM_022401098.1"/>
</dbReference>
<gene>
    <name evidence="4" type="primary">LOC106472524</name>
</gene>
<feature type="region of interest" description="Disordered" evidence="1">
    <location>
        <begin position="289"/>
        <end position="347"/>
    </location>
</feature>
<name>A0ABM1TLQ0_LIMPO</name>
<dbReference type="GeneID" id="106472524"/>
<feature type="region of interest" description="Disordered" evidence="1">
    <location>
        <begin position="701"/>
        <end position="775"/>
    </location>
</feature>
<dbReference type="CDD" id="cd21541">
    <property type="entry name" value="SPOC_PHF3-like"/>
    <property type="match status" value="1"/>
</dbReference>
<dbReference type="PANTHER" id="PTHR11477">
    <property type="entry name" value="TRANSCRIPTION FACTOR S-II ZINC FINGER DOMAIN-CONTAINING PROTEIN"/>
    <property type="match status" value="1"/>
</dbReference>
<proteinExistence type="predicted"/>
<protein>
    <submittedName>
        <fullName evidence="4">PHD finger protein 3-like</fullName>
    </submittedName>
</protein>
<feature type="non-terminal residue" evidence="4">
    <location>
        <position position="1"/>
    </location>
</feature>
<reference evidence="4" key="1">
    <citation type="submission" date="2025-08" db="UniProtKB">
        <authorList>
            <consortium name="RefSeq"/>
        </authorList>
    </citation>
    <scope>IDENTIFICATION</scope>
    <source>
        <tissue evidence="4">Muscle</tissue>
    </source>
</reference>
<feature type="compositionally biased region" description="Basic and acidic residues" evidence="1">
    <location>
        <begin position="466"/>
        <end position="492"/>
    </location>
</feature>
<keyword evidence="3" id="KW-1185">Reference proteome</keyword>
<organism evidence="3 4">
    <name type="scientific">Limulus polyphemus</name>
    <name type="common">Atlantic horseshoe crab</name>
    <dbReference type="NCBI Taxonomy" id="6850"/>
    <lineage>
        <taxon>Eukaryota</taxon>
        <taxon>Metazoa</taxon>
        <taxon>Ecdysozoa</taxon>
        <taxon>Arthropoda</taxon>
        <taxon>Chelicerata</taxon>
        <taxon>Merostomata</taxon>
        <taxon>Xiphosura</taxon>
        <taxon>Limulidae</taxon>
        <taxon>Limulus</taxon>
    </lineage>
</organism>
<dbReference type="Proteomes" id="UP000694941">
    <property type="component" value="Unplaced"/>
</dbReference>
<accession>A0ABM1TLQ0</accession>
<feature type="compositionally biased region" description="Basic and acidic residues" evidence="1">
    <location>
        <begin position="734"/>
        <end position="753"/>
    </location>
</feature>
<sequence>DDKGKYGCIFKDVLEEKSDQEPSSTVSYGSPDSGSTTLSSSSQIKPSRTQTSVWKGFIYMQDVAKFVTSAYKVSGPTDFLTQDIPDTVQVCGRVTQEQIWEYLGRTKQSGNKELIVIRFQPANDEEKVPYGAFYSYLNSRKRFGVVGNASKMIKDFYILPLPSYSPVPTVLMPFDGPGLSPSRAHILLGVIVRHKNRPLRQVSESHLHMENVDPYEPSYTPPLESFPNEKTPKFIDDHLNTFHTSSIKKRSRSDSSDPPHTPPVEKLSREDDFEDFAIGRSRENNFGVVQPIASCDRDKPETWKNQTSLTHSSSAPQFPNSVQTELEHSPVTSHHKEKLETEKNQVEQQSFQGTGHTLGTIQGSVNPSFQNVTCHQISAAPSLVTNSVCNSQQTVKSNIGSEQHSKKETTEGIDDVFTKLSSGLPPHLRTIIKAINKVTQQFTSGILTSQNVGQDAGKTSSVSESSSREKTSQVSVEESRQETPFHSDENKIHQSVSNILPTKVQDHRTRVQTTGNNVARDSPHMIPPVGEPVRLPQQHVSPVIPANNSSLPYNQTPSFFNDPNGGAERSSLPLPPRKTPLVEPLPPGVDPEDLDNSLTSPTFPLVPCLPGPMGTTLGPRLPPAPPCNATVQPPLPPGDPSGLNYPRPPHFGNPFPSPNMYHQPMGPQFCPPPQQPQMSGYQHPYGGVGEHYLANSTANQASFGNVPRHHNPAEWPPNWRPRPWGSNNEWNEQEQARRQEYQHSRGGDRNWRLKDKRKHYQSYEGSNENKRRKHD</sequence>
<dbReference type="Pfam" id="PF07744">
    <property type="entry name" value="SPOC"/>
    <property type="match status" value="1"/>
</dbReference>
<dbReference type="InterPro" id="IPR012921">
    <property type="entry name" value="SPOC_C"/>
</dbReference>
<feature type="region of interest" description="Disordered" evidence="1">
    <location>
        <begin position="557"/>
        <end position="580"/>
    </location>
</feature>
<evidence type="ECO:0000313" key="3">
    <source>
        <dbReference type="Proteomes" id="UP000694941"/>
    </source>
</evidence>
<dbReference type="PANTHER" id="PTHR11477:SF51">
    <property type="entry name" value="PROTEIN PARTNER OF SNF, ISOFORM B"/>
    <property type="match status" value="1"/>
</dbReference>
<feature type="compositionally biased region" description="Low complexity" evidence="1">
    <location>
        <begin position="29"/>
        <end position="44"/>
    </location>
</feature>
<feature type="domain" description="Spen paralogue and orthologue SPOC C-terminal" evidence="2">
    <location>
        <begin position="49"/>
        <end position="193"/>
    </location>
</feature>
<feature type="compositionally biased region" description="Polar residues" evidence="1">
    <location>
        <begin position="303"/>
        <end position="324"/>
    </location>
</feature>
<evidence type="ECO:0000256" key="1">
    <source>
        <dbReference type="SAM" id="MobiDB-lite"/>
    </source>
</evidence>
<feature type="region of interest" description="Disordered" evidence="1">
    <location>
        <begin position="451"/>
        <end position="508"/>
    </location>
</feature>
<evidence type="ECO:0000259" key="2">
    <source>
        <dbReference type="Pfam" id="PF07744"/>
    </source>
</evidence>
<feature type="region of interest" description="Disordered" evidence="1">
    <location>
        <begin position="245"/>
        <end position="271"/>
    </location>
</feature>
<feature type="region of interest" description="Disordered" evidence="1">
    <location>
        <begin position="17"/>
        <end position="44"/>
    </location>
</feature>
<evidence type="ECO:0000313" key="4">
    <source>
        <dbReference type="RefSeq" id="XP_022256806.1"/>
    </source>
</evidence>